<evidence type="ECO:0000256" key="6">
    <source>
        <dbReference type="RuleBase" id="RU000492"/>
    </source>
</evidence>
<evidence type="ECO:0000259" key="10">
    <source>
        <dbReference type="PROSITE" id="PS51194"/>
    </source>
</evidence>
<dbReference type="PROSITE" id="PS51192">
    <property type="entry name" value="HELICASE_ATP_BIND_1"/>
    <property type="match status" value="1"/>
</dbReference>
<dbReference type="CDD" id="cd17956">
    <property type="entry name" value="DEADc_DDX51"/>
    <property type="match status" value="1"/>
</dbReference>
<dbReference type="SMART" id="SM00490">
    <property type="entry name" value="HELICc"/>
    <property type="match status" value="1"/>
</dbReference>
<keyword evidence="5 7" id="KW-0694">RNA-binding</keyword>
<keyword evidence="1 6" id="KW-0547">Nucleotide-binding</keyword>
<dbReference type="GO" id="GO:0016787">
    <property type="term" value="F:hydrolase activity"/>
    <property type="evidence" value="ECO:0007669"/>
    <property type="project" value="UniProtKB-KW"/>
</dbReference>
<evidence type="ECO:0000256" key="1">
    <source>
        <dbReference type="ARBA" id="ARBA00022741"/>
    </source>
</evidence>
<proteinExistence type="inferred from homology"/>
<dbReference type="PROSITE" id="PS51194">
    <property type="entry name" value="HELICASE_CTER"/>
    <property type="match status" value="1"/>
</dbReference>
<dbReference type="InterPro" id="IPR000629">
    <property type="entry name" value="RNA-helicase_DEAD-box_CS"/>
</dbReference>
<name>A0A087URP2_STEMI</name>
<dbReference type="SUPFAM" id="SSF52540">
    <property type="entry name" value="P-loop containing nucleoside triphosphate hydrolases"/>
    <property type="match status" value="1"/>
</dbReference>
<dbReference type="GO" id="GO:0003723">
    <property type="term" value="F:RNA binding"/>
    <property type="evidence" value="ECO:0007669"/>
    <property type="project" value="UniProtKB-UniRule"/>
</dbReference>
<reference evidence="11 12" key="1">
    <citation type="submission" date="2013-11" db="EMBL/GenBank/DDBJ databases">
        <title>Genome sequencing of Stegodyphus mimosarum.</title>
        <authorList>
            <person name="Bechsgaard J."/>
        </authorList>
    </citation>
    <scope>NUCLEOTIDE SEQUENCE [LARGE SCALE GENOMIC DNA]</scope>
</reference>
<dbReference type="PROSITE" id="PS00039">
    <property type="entry name" value="DEAD_ATP_HELICASE"/>
    <property type="match status" value="1"/>
</dbReference>
<dbReference type="PANTHER" id="PTHR24031">
    <property type="entry name" value="RNA HELICASE"/>
    <property type="match status" value="1"/>
</dbReference>
<feature type="non-terminal residue" evidence="11">
    <location>
        <position position="651"/>
    </location>
</feature>
<dbReference type="EMBL" id="KK121228">
    <property type="protein sequence ID" value="KFM80031.1"/>
    <property type="molecule type" value="Genomic_DNA"/>
</dbReference>
<dbReference type="InterPro" id="IPR011545">
    <property type="entry name" value="DEAD/DEAH_box_helicase_dom"/>
</dbReference>
<feature type="domain" description="Helicase ATP-binding" evidence="9">
    <location>
        <begin position="207"/>
        <end position="419"/>
    </location>
</feature>
<dbReference type="Pfam" id="PF00270">
    <property type="entry name" value="DEAD"/>
    <property type="match status" value="1"/>
</dbReference>
<dbReference type="GO" id="GO:0005524">
    <property type="term" value="F:ATP binding"/>
    <property type="evidence" value="ECO:0007669"/>
    <property type="project" value="UniProtKB-UniRule"/>
</dbReference>
<dbReference type="AlphaFoldDB" id="A0A087URP2"/>
<feature type="domain" description="Helicase C-terminal" evidence="10">
    <location>
        <begin position="460"/>
        <end position="602"/>
    </location>
</feature>
<evidence type="ECO:0000313" key="12">
    <source>
        <dbReference type="Proteomes" id="UP000054359"/>
    </source>
</evidence>
<keyword evidence="2 6" id="KW-0378">Hydrolase</keyword>
<evidence type="ECO:0000256" key="5">
    <source>
        <dbReference type="ARBA" id="ARBA00022884"/>
    </source>
</evidence>
<keyword evidence="4 6" id="KW-0067">ATP-binding</keyword>
<dbReference type="OMA" id="HEVKAFD"/>
<keyword evidence="12" id="KW-1185">Reference proteome</keyword>
<feature type="region of interest" description="Disordered" evidence="8">
    <location>
        <begin position="92"/>
        <end position="118"/>
    </location>
</feature>
<sequence>MASVSAEALFLMQRYWGSDDEEPLKVFKQTENVSADPEPLRKKRKRESTDYLQGKNDVENNTLKKKEIEKIYLESSNSSELLETKILTDIEKSSEKKHKKPKKKLNGENEIQPSIDEFGSNPRDLSGNFCKIGQIKNKKIEKTQRTLPEWLNNPAFISRDLQDEKSLISDITYLDAVTKKNLVKAGIQYLFPVQLAVIPWLMQCNQQSLYIRPSDLCVSAPTGSGKTLAFVLPIVQCLKERIVCAIRAVIVLPVSELAIQVYKVFETFVEGTDLKVILLTGHKSFLAEQNALVKKGIRGFRSLVDIVVTTPGRILDHIHRTKGFCLKSLRYLVIDEADRMMDDIQQGWLKQVEDSVYKEGLSPLCVCFDFSNKRMSTPSSTSCGFGYIMQPMQKLLYSATLSHDPEKLHTLSLYKPKLFTAALPSEVENGWIGKCPIPDGLHMCEIICEDAAKPMVLCHIIKQKAFKKVLCFTETAERAQSLHLILAEMGLLQVREISSYNRPIQRKIVLEHFVSGKVNILVCSDLVARGIDIEDIDCVVSYDVPTFVKTYIHRIGRTARAGKKGTAITLLSEVEIACFRKMLKTAEIPAPEREHVDTQDLTTYIPLYKKALKIADAKIKKFKIFKHQNFKGKKKVKRKNKLQQSTKWQHS</sequence>
<accession>A0A087URP2</accession>
<dbReference type="InterPro" id="IPR027417">
    <property type="entry name" value="P-loop_NTPase"/>
</dbReference>
<dbReference type="InterPro" id="IPR014001">
    <property type="entry name" value="Helicase_ATP-bd"/>
</dbReference>
<feature type="region of interest" description="Disordered" evidence="8">
    <location>
        <begin position="28"/>
        <end position="57"/>
    </location>
</feature>
<dbReference type="GO" id="GO:0003724">
    <property type="term" value="F:RNA helicase activity"/>
    <property type="evidence" value="ECO:0007669"/>
    <property type="project" value="UniProtKB-EC"/>
</dbReference>
<dbReference type="STRING" id="407821.A0A087URP2"/>
<dbReference type="InterPro" id="IPR001650">
    <property type="entry name" value="Helicase_C-like"/>
</dbReference>
<evidence type="ECO:0000256" key="2">
    <source>
        <dbReference type="ARBA" id="ARBA00022801"/>
    </source>
</evidence>
<dbReference type="OrthoDB" id="3370at2759"/>
<comment type="similarity">
    <text evidence="6">Belongs to the DEAD box helicase family.</text>
</comment>
<dbReference type="CDD" id="cd18787">
    <property type="entry name" value="SF2_C_DEAD"/>
    <property type="match status" value="1"/>
</dbReference>
<dbReference type="Proteomes" id="UP000054359">
    <property type="component" value="Unassembled WGS sequence"/>
</dbReference>
<dbReference type="SMART" id="SM00487">
    <property type="entry name" value="DEXDc"/>
    <property type="match status" value="1"/>
</dbReference>
<evidence type="ECO:0000256" key="8">
    <source>
        <dbReference type="SAM" id="MobiDB-lite"/>
    </source>
</evidence>
<dbReference type="EC" id="3.6.4.13" evidence="7"/>
<evidence type="ECO:0000313" key="11">
    <source>
        <dbReference type="EMBL" id="KFM80031.1"/>
    </source>
</evidence>
<evidence type="ECO:0000256" key="4">
    <source>
        <dbReference type="ARBA" id="ARBA00022840"/>
    </source>
</evidence>
<keyword evidence="3 6" id="KW-0347">Helicase</keyword>
<dbReference type="Pfam" id="PF00271">
    <property type="entry name" value="Helicase_C"/>
    <property type="match status" value="1"/>
</dbReference>
<comment type="function">
    <text evidence="7">RNA helicase.</text>
</comment>
<comment type="catalytic activity">
    <reaction evidence="7">
        <text>ATP + H2O = ADP + phosphate + H(+)</text>
        <dbReference type="Rhea" id="RHEA:13065"/>
        <dbReference type="ChEBI" id="CHEBI:15377"/>
        <dbReference type="ChEBI" id="CHEBI:15378"/>
        <dbReference type="ChEBI" id="CHEBI:30616"/>
        <dbReference type="ChEBI" id="CHEBI:43474"/>
        <dbReference type="ChEBI" id="CHEBI:456216"/>
        <dbReference type="EC" id="3.6.4.13"/>
    </reaction>
</comment>
<gene>
    <name evidence="11" type="ORF">X975_11630</name>
</gene>
<feature type="compositionally biased region" description="Basic residues" evidence="8">
    <location>
        <begin position="95"/>
        <end position="104"/>
    </location>
</feature>
<organism evidence="11 12">
    <name type="scientific">Stegodyphus mimosarum</name>
    <name type="common">African social velvet spider</name>
    <dbReference type="NCBI Taxonomy" id="407821"/>
    <lineage>
        <taxon>Eukaryota</taxon>
        <taxon>Metazoa</taxon>
        <taxon>Ecdysozoa</taxon>
        <taxon>Arthropoda</taxon>
        <taxon>Chelicerata</taxon>
        <taxon>Arachnida</taxon>
        <taxon>Araneae</taxon>
        <taxon>Araneomorphae</taxon>
        <taxon>Entelegynae</taxon>
        <taxon>Eresoidea</taxon>
        <taxon>Eresidae</taxon>
        <taxon>Stegodyphus</taxon>
    </lineage>
</organism>
<evidence type="ECO:0000256" key="7">
    <source>
        <dbReference type="RuleBase" id="RU365068"/>
    </source>
</evidence>
<comment type="domain">
    <text evidence="7">The Q motif is unique to and characteristic of the DEAD box family of RNA helicases and controls ATP binding and hydrolysis.</text>
</comment>
<protein>
    <recommendedName>
        <fullName evidence="7">ATP-dependent RNA helicase</fullName>
        <ecNumber evidence="7">3.6.4.13</ecNumber>
    </recommendedName>
</protein>
<evidence type="ECO:0000259" key="9">
    <source>
        <dbReference type="PROSITE" id="PS51192"/>
    </source>
</evidence>
<dbReference type="Gene3D" id="3.40.50.300">
    <property type="entry name" value="P-loop containing nucleotide triphosphate hydrolases"/>
    <property type="match status" value="2"/>
</dbReference>
<evidence type="ECO:0000256" key="3">
    <source>
        <dbReference type="ARBA" id="ARBA00022806"/>
    </source>
</evidence>